<evidence type="ECO:0000256" key="5">
    <source>
        <dbReference type="ARBA" id="ARBA00022729"/>
    </source>
</evidence>
<evidence type="ECO:0000313" key="8">
    <source>
        <dbReference type="Proteomes" id="UP000077755"/>
    </source>
</evidence>
<protein>
    <recommendedName>
        <fullName evidence="9">S-protein homolog</fullName>
    </recommendedName>
</protein>
<proteinExistence type="inferred from homology"/>
<keyword evidence="3" id="KW-0713">Self-incompatibility</keyword>
<evidence type="ECO:0000313" key="7">
    <source>
        <dbReference type="EMBL" id="WOG90762.1"/>
    </source>
</evidence>
<accession>A0AAF0WJN2</accession>
<evidence type="ECO:0000256" key="4">
    <source>
        <dbReference type="ARBA" id="ARBA00022525"/>
    </source>
</evidence>
<evidence type="ECO:0000256" key="2">
    <source>
        <dbReference type="ARBA" id="ARBA00005581"/>
    </source>
</evidence>
<name>A0AAF0WJN2_DAUCS</name>
<organism evidence="7 8">
    <name type="scientific">Daucus carota subsp. sativus</name>
    <name type="common">Carrot</name>
    <dbReference type="NCBI Taxonomy" id="79200"/>
    <lineage>
        <taxon>Eukaryota</taxon>
        <taxon>Viridiplantae</taxon>
        <taxon>Streptophyta</taxon>
        <taxon>Embryophyta</taxon>
        <taxon>Tracheophyta</taxon>
        <taxon>Spermatophyta</taxon>
        <taxon>Magnoliopsida</taxon>
        <taxon>eudicotyledons</taxon>
        <taxon>Gunneridae</taxon>
        <taxon>Pentapetalae</taxon>
        <taxon>asterids</taxon>
        <taxon>campanulids</taxon>
        <taxon>Apiales</taxon>
        <taxon>Apiaceae</taxon>
        <taxon>Apioideae</taxon>
        <taxon>Scandiceae</taxon>
        <taxon>Daucinae</taxon>
        <taxon>Daucus</taxon>
        <taxon>Daucus sect. Daucus</taxon>
    </lineage>
</organism>
<evidence type="ECO:0000256" key="1">
    <source>
        <dbReference type="ARBA" id="ARBA00004613"/>
    </source>
</evidence>
<dbReference type="AlphaFoldDB" id="A0AAF0WJN2"/>
<dbReference type="InterPro" id="IPR010264">
    <property type="entry name" value="Self-incomp_S1"/>
</dbReference>
<comment type="similarity">
    <text evidence="2">Belongs to the plant self-incompatibility (S1) protein family.</text>
</comment>
<dbReference type="Proteomes" id="UP000077755">
    <property type="component" value="Chromosome 3"/>
</dbReference>
<dbReference type="GO" id="GO:0005576">
    <property type="term" value="C:extracellular region"/>
    <property type="evidence" value="ECO:0007669"/>
    <property type="project" value="UniProtKB-SubCell"/>
</dbReference>
<dbReference type="EMBL" id="CP093345">
    <property type="protein sequence ID" value="WOG90762.1"/>
    <property type="molecule type" value="Genomic_DNA"/>
</dbReference>
<feature type="signal peptide" evidence="6">
    <location>
        <begin position="1"/>
        <end position="33"/>
    </location>
</feature>
<dbReference type="GO" id="GO:0060320">
    <property type="term" value="P:rejection of self pollen"/>
    <property type="evidence" value="ECO:0007669"/>
    <property type="project" value="UniProtKB-KW"/>
</dbReference>
<evidence type="ECO:0000256" key="3">
    <source>
        <dbReference type="ARBA" id="ARBA00022471"/>
    </source>
</evidence>
<evidence type="ECO:0008006" key="9">
    <source>
        <dbReference type="Google" id="ProtNLM"/>
    </source>
</evidence>
<sequence length="143" mass="16478">MIIKKTLQMAPPTCQILAILLILFFTSPSSVSCVQIQVNLSNDFTKDNLNSSCHSITGRDLGKRTMSPGTSFTWTTSEAWCCSLETDFDSERYGLFYMFNPKTDSTRCGKECRWSVRDDGIYLYIADAYDYVFQYKWGIWYCI</sequence>
<feature type="chain" id="PRO_5043859945" description="S-protein homolog" evidence="6">
    <location>
        <begin position="34"/>
        <end position="143"/>
    </location>
</feature>
<keyword evidence="5 6" id="KW-0732">Signal</keyword>
<reference evidence="7" key="1">
    <citation type="journal article" date="2016" name="Nat. Genet.">
        <title>A high-quality carrot genome assembly provides new insights into carotenoid accumulation and asterid genome evolution.</title>
        <authorList>
            <person name="Iorizzo M."/>
            <person name="Ellison S."/>
            <person name="Senalik D."/>
            <person name="Zeng P."/>
            <person name="Satapoomin P."/>
            <person name="Huang J."/>
            <person name="Bowman M."/>
            <person name="Iovene M."/>
            <person name="Sanseverino W."/>
            <person name="Cavagnaro P."/>
            <person name="Yildiz M."/>
            <person name="Macko-Podgorni A."/>
            <person name="Moranska E."/>
            <person name="Grzebelus E."/>
            <person name="Grzebelus D."/>
            <person name="Ashrafi H."/>
            <person name="Zheng Z."/>
            <person name="Cheng S."/>
            <person name="Spooner D."/>
            <person name="Van Deynze A."/>
            <person name="Simon P."/>
        </authorList>
    </citation>
    <scope>NUCLEOTIDE SEQUENCE</scope>
    <source>
        <tissue evidence="7">Leaf</tissue>
    </source>
</reference>
<dbReference type="PROSITE" id="PS51257">
    <property type="entry name" value="PROKAR_LIPOPROTEIN"/>
    <property type="match status" value="1"/>
</dbReference>
<comment type="subcellular location">
    <subcellularLocation>
        <location evidence="1">Secreted</location>
    </subcellularLocation>
</comment>
<evidence type="ECO:0000256" key="6">
    <source>
        <dbReference type="SAM" id="SignalP"/>
    </source>
</evidence>
<keyword evidence="8" id="KW-1185">Reference proteome</keyword>
<dbReference type="Pfam" id="PF05938">
    <property type="entry name" value="Self-incomp_S1"/>
    <property type="match status" value="1"/>
</dbReference>
<keyword evidence="4" id="KW-0964">Secreted</keyword>
<reference evidence="7" key="2">
    <citation type="submission" date="2022-03" db="EMBL/GenBank/DDBJ databases">
        <title>Draft title - Genomic analysis of global carrot germplasm unveils the trajectory of domestication and the origin of high carotenoid orange carrot.</title>
        <authorList>
            <person name="Iorizzo M."/>
            <person name="Ellison S."/>
            <person name="Senalik D."/>
            <person name="Macko-Podgorni A."/>
            <person name="Grzebelus D."/>
            <person name="Bostan H."/>
            <person name="Rolling W."/>
            <person name="Curaba J."/>
            <person name="Simon P."/>
        </authorList>
    </citation>
    <scope>NUCLEOTIDE SEQUENCE</scope>
    <source>
        <tissue evidence="7">Leaf</tissue>
    </source>
</reference>
<gene>
    <name evidence="7" type="ORF">DCAR_0310007</name>
</gene>